<sequence>MMPRASTSTTIDPALDAAALLRRIGFFGLFVVLPVLAQVARRASVILAPIAVILLIIASVIDRRQRPVRPATYRLLTAPAFLAGMLVVLWSALSLTWTPFLGPALERLANLGATIGLALLGYLALPDRMRSANLYLLPLGVVAGGIVAIMLGLFGAHMAPSGVEDDGALDRGLVLLILLLWPALAWLRSRRRDREALGLALLVALALTVQPDGTQIAALSVGAVAFAVTSYRPRLGVMLTAVLSAALLAAAPLLPFLARPVGAALMGPLAPAVLSLKSWQKVVAADPVRLITGHGFETALRGRLVGLLPANAPTTALFEFWYELGIVGALAAAFALYASIRRAGRDGPALVPGAMGCFAAAFTVACLSVGLTAVWWLTTVAIAIVVFVAVERGQFRTSRPKVAKLPRIQAREE</sequence>
<feature type="transmembrane region" description="Helical" evidence="1">
    <location>
        <begin position="108"/>
        <end position="125"/>
    </location>
</feature>
<keyword evidence="1" id="KW-0472">Membrane</keyword>
<feature type="transmembrane region" description="Helical" evidence="1">
    <location>
        <begin position="168"/>
        <end position="187"/>
    </location>
</feature>
<evidence type="ECO:0000313" key="2">
    <source>
        <dbReference type="EMBL" id="AIQ87845.1"/>
    </source>
</evidence>
<feature type="transmembrane region" description="Helical" evidence="1">
    <location>
        <begin position="20"/>
        <end position="37"/>
    </location>
</feature>
<dbReference type="HOGENOM" id="CLU_682980_0_0_5"/>
<dbReference type="EMBL" id="CP003811">
    <property type="protein sequence ID" value="AIQ87845.1"/>
    <property type="molecule type" value="Genomic_DNA"/>
</dbReference>
<feature type="transmembrane region" description="Helical" evidence="1">
    <location>
        <begin position="43"/>
        <end position="61"/>
    </location>
</feature>
<reference evidence="2 3" key="1">
    <citation type="journal article" date="2014" name="PLoS ONE">
        <title>Genome Information of Methylobacterium oryzae, a Plant-Probiotic Methylotroph in the Phyllosphere.</title>
        <authorList>
            <person name="Kwak M.J."/>
            <person name="Jeong H."/>
            <person name="Madhaiyan M."/>
            <person name="Lee Y."/>
            <person name="Sa T.M."/>
            <person name="Oh T.K."/>
            <person name="Kim J.F."/>
        </authorList>
    </citation>
    <scope>NUCLEOTIDE SEQUENCE [LARGE SCALE GENOMIC DNA]</scope>
    <source>
        <strain evidence="2 3">CBMB20</strain>
    </source>
</reference>
<dbReference type="KEGG" id="mor:MOC_0090"/>
<feature type="transmembrane region" description="Helical" evidence="1">
    <location>
        <begin position="134"/>
        <end position="156"/>
    </location>
</feature>
<accession>A0A089NMV4</accession>
<gene>
    <name evidence="2" type="ORF">MOC_0090</name>
</gene>
<evidence type="ECO:0000256" key="1">
    <source>
        <dbReference type="SAM" id="Phobius"/>
    </source>
</evidence>
<dbReference type="Proteomes" id="UP000029492">
    <property type="component" value="Chromosome"/>
</dbReference>
<protein>
    <submittedName>
        <fullName evidence="2">Protein of unassigned function</fullName>
    </submittedName>
</protein>
<feature type="transmembrane region" description="Helical" evidence="1">
    <location>
        <begin position="373"/>
        <end position="390"/>
    </location>
</feature>
<feature type="transmembrane region" description="Helical" evidence="1">
    <location>
        <begin position="73"/>
        <end position="93"/>
    </location>
</feature>
<evidence type="ECO:0000313" key="3">
    <source>
        <dbReference type="Proteomes" id="UP000029492"/>
    </source>
</evidence>
<feature type="transmembrane region" description="Helical" evidence="1">
    <location>
        <begin position="235"/>
        <end position="254"/>
    </location>
</feature>
<dbReference type="AlphaFoldDB" id="A0A089NMV4"/>
<dbReference type="STRING" id="693986.MOC_0090"/>
<keyword evidence="3" id="KW-1185">Reference proteome</keyword>
<feature type="transmembrane region" description="Helical" evidence="1">
    <location>
        <begin position="320"/>
        <end position="337"/>
    </location>
</feature>
<keyword evidence="1" id="KW-1133">Transmembrane helix</keyword>
<organism evidence="2 3">
    <name type="scientific">Methylobacterium oryzae CBMB20</name>
    <dbReference type="NCBI Taxonomy" id="693986"/>
    <lineage>
        <taxon>Bacteria</taxon>
        <taxon>Pseudomonadati</taxon>
        <taxon>Pseudomonadota</taxon>
        <taxon>Alphaproteobacteria</taxon>
        <taxon>Hyphomicrobiales</taxon>
        <taxon>Methylobacteriaceae</taxon>
        <taxon>Methylobacterium</taxon>
    </lineage>
</organism>
<name>A0A089NMV4_9HYPH</name>
<dbReference type="eggNOG" id="ENOG502Z861">
    <property type="taxonomic scope" value="Bacteria"/>
</dbReference>
<keyword evidence="1" id="KW-0812">Transmembrane</keyword>
<feature type="transmembrane region" description="Helical" evidence="1">
    <location>
        <begin position="349"/>
        <end position="367"/>
    </location>
</feature>
<proteinExistence type="predicted"/>